<dbReference type="RefSeq" id="WP_344980954.1">
    <property type="nucleotide sequence ID" value="NZ_BAABFN010000021.1"/>
</dbReference>
<accession>A0ABP8G5W8</accession>
<dbReference type="EMBL" id="BAABFN010000021">
    <property type="protein sequence ID" value="GAA4318148.1"/>
    <property type="molecule type" value="Genomic_DNA"/>
</dbReference>
<dbReference type="Gene3D" id="3.40.50.2000">
    <property type="entry name" value="Glycogen Phosphorylase B"/>
    <property type="match status" value="1"/>
</dbReference>
<reference evidence="3" key="1">
    <citation type="journal article" date="2019" name="Int. J. Syst. Evol. Microbiol.">
        <title>The Global Catalogue of Microorganisms (GCM) 10K type strain sequencing project: providing services to taxonomists for standard genome sequencing and annotation.</title>
        <authorList>
            <consortium name="The Broad Institute Genomics Platform"/>
            <consortium name="The Broad Institute Genome Sequencing Center for Infectious Disease"/>
            <person name="Wu L."/>
            <person name="Ma J."/>
        </authorList>
    </citation>
    <scope>NUCLEOTIDE SEQUENCE [LARGE SCALE GENOMIC DNA]</scope>
    <source>
        <strain evidence="3">JCM 17664</strain>
    </source>
</reference>
<evidence type="ECO:0000313" key="3">
    <source>
        <dbReference type="Proteomes" id="UP001501207"/>
    </source>
</evidence>
<dbReference type="Pfam" id="PF13524">
    <property type="entry name" value="Glyco_trans_1_2"/>
    <property type="match status" value="1"/>
</dbReference>
<sequence>MPRILRATTISKKYLDYFYQRHPGLLPAGYEEQVKALEWDAYAEVGLWKLNLHRLPGYEVEEVYVNHPVLQKKWAEKHGVPYHTGSPDVAILRAQIDAFRPEIIFEDDDRYFNPAFRDQLKKQFPFIRHFIAWDGYIRSDTRRFQGCSLVLTCVEDIRQRHLRHGTSSELLPFGFETSLTERIGNAGPPYGVTFVGNIIPDIHTLRLRTLYALYRKAGAELWISNFSNRLMALKRRAHYYRKASVGDWPAIRGLERVSRGAAYGLDMYGIFNRSAVTVNVHGDQVHEAGNMRLIEATGSGACLLTDDKPNIREYFTPDREIVTFSNREEAVEKVRYLMQHEAERRKIADAARKKVEENFSFYGRVRHFDGYVKKLLY</sequence>
<evidence type="ECO:0000313" key="2">
    <source>
        <dbReference type="EMBL" id="GAA4318148.1"/>
    </source>
</evidence>
<feature type="domain" description="Spore protein YkvP/CgeB glycosyl transferase-like" evidence="1">
    <location>
        <begin position="238"/>
        <end position="367"/>
    </location>
</feature>
<dbReference type="InterPro" id="IPR055259">
    <property type="entry name" value="YkvP/CgeB_Glyco_trans-like"/>
</dbReference>
<dbReference type="SUPFAM" id="SSF53756">
    <property type="entry name" value="UDP-Glycosyltransferase/glycogen phosphorylase"/>
    <property type="match status" value="1"/>
</dbReference>
<keyword evidence="3" id="KW-1185">Reference proteome</keyword>
<dbReference type="Proteomes" id="UP001501207">
    <property type="component" value="Unassembled WGS sequence"/>
</dbReference>
<proteinExistence type="predicted"/>
<evidence type="ECO:0000259" key="1">
    <source>
        <dbReference type="Pfam" id="PF13524"/>
    </source>
</evidence>
<comment type="caution">
    <text evidence="2">The sequence shown here is derived from an EMBL/GenBank/DDBJ whole genome shotgun (WGS) entry which is preliminary data.</text>
</comment>
<organism evidence="2 3">
    <name type="scientific">Compostibacter hankyongensis</name>
    <dbReference type="NCBI Taxonomy" id="1007089"/>
    <lineage>
        <taxon>Bacteria</taxon>
        <taxon>Pseudomonadati</taxon>
        <taxon>Bacteroidota</taxon>
        <taxon>Chitinophagia</taxon>
        <taxon>Chitinophagales</taxon>
        <taxon>Chitinophagaceae</taxon>
        <taxon>Compostibacter</taxon>
    </lineage>
</organism>
<name>A0ABP8G5W8_9BACT</name>
<protein>
    <recommendedName>
        <fullName evidence="1">Spore protein YkvP/CgeB glycosyl transferase-like domain-containing protein</fullName>
    </recommendedName>
</protein>
<gene>
    <name evidence="2" type="ORF">GCM10023143_30680</name>
</gene>